<sequence length="295" mass="33379">VKNNIEKAVALGIDVLRRVSRFLPESNPIDWKQTSSAVWINKGWTGELTPVAVQNNITLKDLLEIDRQKNVLVANTEQFCKGYPANNALLWGARGTGKSSLIQALINHFHEYSLRYIEVDKHALRNIAVIVEEIRTEPYRFILVCDDLSFEADDPSYKEVKSALEGSIIGTSSNVLIYATSNRRHLLPEQMEDNLSASYEHGELHQAEAVEEKISLSDRFGIWLSFAPFTQEQYLRVVEYWLQALGDEFGVTVPWNKELETESIRWALGRGVRSGRTAHHFARHHVGQILLGGPG</sequence>
<dbReference type="SMART" id="SM00382">
    <property type="entry name" value="AAA"/>
    <property type="match status" value="1"/>
</dbReference>
<protein>
    <recommendedName>
        <fullName evidence="1">AAA+ ATPase domain-containing protein</fullName>
    </recommendedName>
</protein>
<feature type="domain" description="AAA+ ATPase" evidence="1">
    <location>
        <begin position="84"/>
        <end position="192"/>
    </location>
</feature>
<proteinExistence type="predicted"/>
<dbReference type="EMBL" id="UINC01001786">
    <property type="protein sequence ID" value="SUZ88757.1"/>
    <property type="molecule type" value="Genomic_DNA"/>
</dbReference>
<evidence type="ECO:0000259" key="1">
    <source>
        <dbReference type="SMART" id="SM00382"/>
    </source>
</evidence>
<dbReference type="Pfam" id="PF05673">
    <property type="entry name" value="DUF815"/>
    <property type="match status" value="1"/>
</dbReference>
<feature type="non-terminal residue" evidence="2">
    <location>
        <position position="1"/>
    </location>
</feature>
<reference evidence="2" key="1">
    <citation type="submission" date="2018-05" db="EMBL/GenBank/DDBJ databases">
        <authorList>
            <person name="Lanie J.A."/>
            <person name="Ng W.-L."/>
            <person name="Kazmierczak K.M."/>
            <person name="Andrzejewski T.M."/>
            <person name="Davidsen T.M."/>
            <person name="Wayne K.J."/>
            <person name="Tettelin H."/>
            <person name="Glass J.I."/>
            <person name="Rusch D."/>
            <person name="Podicherti R."/>
            <person name="Tsui H.-C.T."/>
            <person name="Winkler M.E."/>
        </authorList>
    </citation>
    <scope>NUCLEOTIDE SEQUENCE</scope>
</reference>
<dbReference type="AlphaFoldDB" id="A0A381RFV9"/>
<organism evidence="2">
    <name type="scientific">marine metagenome</name>
    <dbReference type="NCBI Taxonomy" id="408172"/>
    <lineage>
        <taxon>unclassified sequences</taxon>
        <taxon>metagenomes</taxon>
        <taxon>ecological metagenomes</taxon>
    </lineage>
</organism>
<dbReference type="Gene3D" id="3.40.50.300">
    <property type="entry name" value="P-loop containing nucleotide triphosphate hydrolases"/>
    <property type="match status" value="1"/>
</dbReference>
<dbReference type="PANTHER" id="PTHR42935:SF1">
    <property type="entry name" value="SLR0930 PROTEIN"/>
    <property type="match status" value="1"/>
</dbReference>
<dbReference type="InterPro" id="IPR027417">
    <property type="entry name" value="P-loop_NTPase"/>
</dbReference>
<dbReference type="InterPro" id="IPR008533">
    <property type="entry name" value="DUF815"/>
</dbReference>
<dbReference type="InterPro" id="IPR003593">
    <property type="entry name" value="AAA+_ATPase"/>
</dbReference>
<gene>
    <name evidence="2" type="ORF">METZ01_LOCUS41611</name>
</gene>
<evidence type="ECO:0000313" key="2">
    <source>
        <dbReference type="EMBL" id="SUZ88757.1"/>
    </source>
</evidence>
<name>A0A381RFV9_9ZZZZ</name>
<dbReference type="SUPFAM" id="SSF52540">
    <property type="entry name" value="P-loop containing nucleoside triphosphate hydrolases"/>
    <property type="match status" value="1"/>
</dbReference>
<dbReference type="PANTHER" id="PTHR42935">
    <property type="entry name" value="SLR0930 PROTEIN"/>
    <property type="match status" value="1"/>
</dbReference>
<accession>A0A381RFV9</accession>